<organism evidence="11 12">
    <name type="scientific">Treponema pedis</name>
    <dbReference type="NCBI Taxonomy" id="409322"/>
    <lineage>
        <taxon>Bacteria</taxon>
        <taxon>Pseudomonadati</taxon>
        <taxon>Spirochaetota</taxon>
        <taxon>Spirochaetia</taxon>
        <taxon>Spirochaetales</taxon>
        <taxon>Treponemataceae</taxon>
        <taxon>Treponema</taxon>
    </lineage>
</organism>
<dbReference type="PANTHER" id="PTHR38686:SF1">
    <property type="entry name" value="APOLIPOPROTEIN N-ACYLTRANSFERASE"/>
    <property type="match status" value="1"/>
</dbReference>
<dbReference type="EMBL" id="CP061839">
    <property type="protein sequence ID" value="QOW61763.1"/>
    <property type="molecule type" value="Genomic_DNA"/>
</dbReference>
<dbReference type="CDD" id="cd07571">
    <property type="entry name" value="ALP_N-acyl_transferase"/>
    <property type="match status" value="1"/>
</dbReference>
<evidence type="ECO:0000256" key="6">
    <source>
        <dbReference type="ARBA" id="ARBA00022989"/>
    </source>
</evidence>
<keyword evidence="7 9" id="KW-0472">Membrane</keyword>
<evidence type="ECO:0000313" key="11">
    <source>
        <dbReference type="EMBL" id="QOW61763.1"/>
    </source>
</evidence>
<evidence type="ECO:0000256" key="2">
    <source>
        <dbReference type="ARBA" id="ARBA00010065"/>
    </source>
</evidence>
<dbReference type="PROSITE" id="PS50263">
    <property type="entry name" value="CN_HYDROLASE"/>
    <property type="match status" value="1"/>
</dbReference>
<protein>
    <recommendedName>
        <fullName evidence="9">Apolipoprotein N-acyltransferase</fullName>
        <shortName evidence="9">ALP N-acyltransferase</shortName>
        <ecNumber evidence="9">2.3.1.269</ecNumber>
    </recommendedName>
</protein>
<keyword evidence="3 9" id="KW-1003">Cell membrane</keyword>
<dbReference type="InterPro" id="IPR036526">
    <property type="entry name" value="C-N_Hydrolase_sf"/>
</dbReference>
<evidence type="ECO:0000256" key="8">
    <source>
        <dbReference type="ARBA" id="ARBA00023315"/>
    </source>
</evidence>
<accession>A0A7S6WR11</accession>
<feature type="domain" description="CN hydrolase" evidence="10">
    <location>
        <begin position="226"/>
        <end position="493"/>
    </location>
</feature>
<feature type="transmembrane region" description="Helical" evidence="9">
    <location>
        <begin position="58"/>
        <end position="78"/>
    </location>
</feature>
<dbReference type="InterPro" id="IPR045378">
    <property type="entry name" value="LNT_N"/>
</dbReference>
<comment type="subcellular location">
    <subcellularLocation>
        <location evidence="1 9">Cell membrane</location>
        <topology evidence="1 9">Multi-pass membrane protein</topology>
    </subcellularLocation>
</comment>
<comment type="function">
    <text evidence="9">Catalyzes the phospholipid dependent N-acylation of the N-terminal cysteine of apolipoprotein, the last step in lipoprotein maturation.</text>
</comment>
<dbReference type="RefSeq" id="WP_194077299.1">
    <property type="nucleotide sequence ID" value="NZ_CP061839.1"/>
</dbReference>
<evidence type="ECO:0000256" key="1">
    <source>
        <dbReference type="ARBA" id="ARBA00004651"/>
    </source>
</evidence>
<evidence type="ECO:0000313" key="12">
    <source>
        <dbReference type="Proteomes" id="UP000593915"/>
    </source>
</evidence>
<dbReference type="Gene3D" id="3.60.110.10">
    <property type="entry name" value="Carbon-nitrogen hydrolase"/>
    <property type="match status" value="1"/>
</dbReference>
<dbReference type="NCBIfam" id="TIGR00546">
    <property type="entry name" value="lnt"/>
    <property type="match status" value="1"/>
</dbReference>
<evidence type="ECO:0000256" key="4">
    <source>
        <dbReference type="ARBA" id="ARBA00022679"/>
    </source>
</evidence>
<evidence type="ECO:0000256" key="9">
    <source>
        <dbReference type="HAMAP-Rule" id="MF_01148"/>
    </source>
</evidence>
<dbReference type="HAMAP" id="MF_01148">
    <property type="entry name" value="Lnt"/>
    <property type="match status" value="1"/>
</dbReference>
<feature type="transmembrane region" description="Helical" evidence="9">
    <location>
        <begin position="194"/>
        <end position="215"/>
    </location>
</feature>
<evidence type="ECO:0000256" key="5">
    <source>
        <dbReference type="ARBA" id="ARBA00022692"/>
    </source>
</evidence>
<keyword evidence="11" id="KW-0449">Lipoprotein</keyword>
<feature type="transmembrane region" description="Helical" evidence="9">
    <location>
        <begin position="84"/>
        <end position="104"/>
    </location>
</feature>
<comment type="pathway">
    <text evidence="9">Protein modification; lipoprotein biosynthesis (N-acyl transfer).</text>
</comment>
<comment type="similarity">
    <text evidence="2 9">Belongs to the CN hydrolase family. Apolipoprotein N-acyltransferase subfamily.</text>
</comment>
<keyword evidence="8 9" id="KW-0012">Acyltransferase</keyword>
<keyword evidence="4 9" id="KW-0808">Transferase</keyword>
<name>A0A7S6WR11_9SPIR</name>
<feature type="transmembrane region" description="Helical" evidence="9">
    <location>
        <begin position="508"/>
        <end position="526"/>
    </location>
</feature>
<comment type="catalytic activity">
    <reaction evidence="9">
        <text>N-terminal S-1,2-diacyl-sn-glyceryl-L-cysteinyl-[lipoprotein] + a glycerophospholipid = N-acyl-S-1,2-diacyl-sn-glyceryl-L-cysteinyl-[lipoprotein] + a 2-acyl-sn-glycero-3-phospholipid + H(+)</text>
        <dbReference type="Rhea" id="RHEA:48228"/>
        <dbReference type="Rhea" id="RHEA-COMP:14681"/>
        <dbReference type="Rhea" id="RHEA-COMP:14684"/>
        <dbReference type="ChEBI" id="CHEBI:15378"/>
        <dbReference type="ChEBI" id="CHEBI:136912"/>
        <dbReference type="ChEBI" id="CHEBI:140656"/>
        <dbReference type="ChEBI" id="CHEBI:140657"/>
        <dbReference type="ChEBI" id="CHEBI:140660"/>
        <dbReference type="EC" id="2.3.1.269"/>
    </reaction>
</comment>
<dbReference type="InterPro" id="IPR004563">
    <property type="entry name" value="Apolipo_AcylTrfase"/>
</dbReference>
<feature type="transmembrane region" description="Helical" evidence="9">
    <location>
        <begin position="31"/>
        <end position="51"/>
    </location>
</feature>
<dbReference type="Pfam" id="PF00795">
    <property type="entry name" value="CN_hydrolase"/>
    <property type="match status" value="1"/>
</dbReference>
<keyword evidence="6 9" id="KW-1133">Transmembrane helix</keyword>
<feature type="transmembrane region" description="Helical" evidence="9">
    <location>
        <begin position="159"/>
        <end position="182"/>
    </location>
</feature>
<reference evidence="11 12" key="1">
    <citation type="submission" date="2020-09" db="EMBL/GenBank/DDBJ databases">
        <title>Characterization of Treponema spp. from bovine digital dermatitis in Korea.</title>
        <authorList>
            <person name="Espiritu H.M."/>
            <person name="Cho Y.I."/>
            <person name="Mamuad L."/>
        </authorList>
    </citation>
    <scope>NUCLEOTIDE SEQUENCE [LARGE SCALE GENOMIC DNA]</scope>
    <source>
        <strain evidence="11 12">KS1</strain>
    </source>
</reference>
<dbReference type="SUPFAM" id="SSF56317">
    <property type="entry name" value="Carbon-nitrogen hydrolase"/>
    <property type="match status" value="1"/>
</dbReference>
<dbReference type="AlphaFoldDB" id="A0A7S6WR11"/>
<dbReference type="Pfam" id="PF20154">
    <property type="entry name" value="LNT_N"/>
    <property type="match status" value="1"/>
</dbReference>
<dbReference type="GO" id="GO:0005886">
    <property type="term" value="C:plasma membrane"/>
    <property type="evidence" value="ECO:0007669"/>
    <property type="project" value="UniProtKB-SubCell"/>
</dbReference>
<sequence length="535" mass="60941">MKNGKLYSFKYNLLLSLSGVILFYLSHPNKLVLTGILVFGYIALAPFFLLIKRTSLKFSVLWGAFSGFLSYLAFNFWILFFHQAAVYVITGYYLILYALLFALLKIVDIFFPRYGFIFQALVWVGYEYVKTLGFMGYPYGIIGYTQWNFPTLIRSSAVLGVWGISLLLVFFSSISAVFIYEFSLNKSLKTTVKLYGKYAAIWLGCFCAFFLYGIFTKTDYSSYKKAKLALIQPNTDPWVGNIEVYKNNFYDLKTLSERAVVENSDISLVVWPETAFIPRIKWHYKYSSDMQSAALVRNLLEFLNGQTVPYLIGNDDAVPIGETGEGRLDYNAAMLFVPSKNVIPPEPDTYRKMHLVPFTEHFPYKNIFPFIYRLLEKSDTHFWERGEERFVFNINGIKFGTPICFEDCFGYISADFVKKGADLIVNMTNDAWAKSTVPQYQHLSMAVFRAAENKVPVVRAASSGQTAYIDPNGEIKAMLKPFSKDVLTVEVPILTETAKTVYSFAGDYFAVIISVVTFSAVIAAAIKRIYLKLRS</sequence>
<dbReference type="EC" id="2.3.1.269" evidence="9"/>
<proteinExistence type="inferred from homology"/>
<evidence type="ECO:0000259" key="10">
    <source>
        <dbReference type="PROSITE" id="PS50263"/>
    </source>
</evidence>
<evidence type="ECO:0000256" key="7">
    <source>
        <dbReference type="ARBA" id="ARBA00023136"/>
    </source>
</evidence>
<keyword evidence="5 9" id="KW-0812">Transmembrane</keyword>
<dbReference type="GO" id="GO:0042158">
    <property type="term" value="P:lipoprotein biosynthetic process"/>
    <property type="evidence" value="ECO:0007669"/>
    <property type="project" value="UniProtKB-UniRule"/>
</dbReference>
<dbReference type="InterPro" id="IPR003010">
    <property type="entry name" value="C-N_Hydrolase"/>
</dbReference>
<feature type="transmembrane region" description="Helical" evidence="9">
    <location>
        <begin position="116"/>
        <end position="139"/>
    </location>
</feature>
<dbReference type="UniPathway" id="UPA00666"/>
<evidence type="ECO:0000256" key="3">
    <source>
        <dbReference type="ARBA" id="ARBA00022475"/>
    </source>
</evidence>
<dbReference type="Proteomes" id="UP000593915">
    <property type="component" value="Chromosome"/>
</dbReference>
<dbReference type="PANTHER" id="PTHR38686">
    <property type="entry name" value="APOLIPOPROTEIN N-ACYLTRANSFERASE"/>
    <property type="match status" value="1"/>
</dbReference>
<dbReference type="GO" id="GO:0016410">
    <property type="term" value="F:N-acyltransferase activity"/>
    <property type="evidence" value="ECO:0007669"/>
    <property type="project" value="UniProtKB-UniRule"/>
</dbReference>
<gene>
    <name evidence="9 11" type="primary">lnt</name>
    <name evidence="11" type="ORF">IFE08_05160</name>
</gene>
<feature type="transmembrane region" description="Helical" evidence="9">
    <location>
        <begin position="7"/>
        <end position="25"/>
    </location>
</feature>